<keyword evidence="5" id="KW-1185">Reference proteome</keyword>
<accession>A0A0S2HXX3</accession>
<evidence type="ECO:0000313" key="5">
    <source>
        <dbReference type="Proteomes" id="UP000064893"/>
    </source>
</evidence>
<evidence type="ECO:0000256" key="1">
    <source>
        <dbReference type="ARBA" id="ARBA00022516"/>
    </source>
</evidence>
<gene>
    <name evidence="4" type="primary">acpH</name>
    <name evidence="4" type="ORF">L21SP5_01182</name>
</gene>
<dbReference type="PANTHER" id="PTHR38764:SF1">
    <property type="entry name" value="ACYL CARRIER PROTEIN PHOSPHODIESTERASE"/>
    <property type="match status" value="1"/>
</dbReference>
<dbReference type="RefSeq" id="WP_057952351.1">
    <property type="nucleotide sequence ID" value="NZ_CP013118.1"/>
</dbReference>
<dbReference type="InterPro" id="IPR007431">
    <property type="entry name" value="ACP_PD"/>
</dbReference>
<dbReference type="EC" id="3.1.4.14" evidence="4"/>
<dbReference type="Pfam" id="PF04336">
    <property type="entry name" value="ACP_PD"/>
    <property type="match status" value="1"/>
</dbReference>
<sequence length="193" mass="22603">MNYLAHLYLSGENNEVKVGNFIADAVKGRNLSKYPEGLQNGIKLHRCIDDFTDQHPIVLDVNKIFAPAYKKYAGIVTDMIFDHFLASNWQKFHEQTLSEYVDEVNEVLLSWFYIMPRRIQLMMPFWVKHRWPEIYSSPDGLIRALNGMPRYTSLPPRSDFVQEVLKKEQSGLQRAFNDFFVALSQEFYDAENN</sequence>
<dbReference type="STRING" id="1307839.L21SP5_01182"/>
<dbReference type="GO" id="GO:0008770">
    <property type="term" value="F:[acyl-carrier-protein] phosphodiesterase activity"/>
    <property type="evidence" value="ECO:0007669"/>
    <property type="project" value="UniProtKB-EC"/>
</dbReference>
<evidence type="ECO:0000256" key="3">
    <source>
        <dbReference type="ARBA" id="ARBA00023098"/>
    </source>
</evidence>
<evidence type="ECO:0000313" key="4">
    <source>
        <dbReference type="EMBL" id="ALO14837.1"/>
    </source>
</evidence>
<dbReference type="Proteomes" id="UP000064893">
    <property type="component" value="Chromosome"/>
</dbReference>
<protein>
    <submittedName>
        <fullName evidence="4">Acyl carrier protein phosphodiesterase</fullName>
        <ecNumber evidence="4">3.1.4.14</ecNumber>
    </submittedName>
</protein>
<keyword evidence="1" id="KW-0444">Lipid biosynthesis</keyword>
<keyword evidence="3" id="KW-0443">Lipid metabolism</keyword>
<dbReference type="GO" id="GO:0006633">
    <property type="term" value="P:fatty acid biosynthetic process"/>
    <property type="evidence" value="ECO:0007669"/>
    <property type="project" value="InterPro"/>
</dbReference>
<dbReference type="OrthoDB" id="8442777at2"/>
<dbReference type="KEGG" id="blq:L21SP5_01182"/>
<keyword evidence="2 4" id="KW-0378">Hydrolase</keyword>
<dbReference type="PANTHER" id="PTHR38764">
    <property type="entry name" value="ACYL CARRIER PROTEIN PHOSPHODIESTERASE"/>
    <property type="match status" value="1"/>
</dbReference>
<reference evidence="4 5" key="1">
    <citation type="submission" date="2015-11" db="EMBL/GenBank/DDBJ databases">
        <title>Description and complete genome sequence of a novel strain predominating in hypersaline microbial mats and representing a new family of the Bacteriodetes phylum.</title>
        <authorList>
            <person name="Spring S."/>
            <person name="Bunk B."/>
            <person name="Sproer C."/>
            <person name="Klenk H.-P."/>
        </authorList>
    </citation>
    <scope>NUCLEOTIDE SEQUENCE [LARGE SCALE GENOMIC DNA]</scope>
    <source>
        <strain evidence="4 5">L21-Spi-D4</strain>
    </source>
</reference>
<dbReference type="AlphaFoldDB" id="A0A0S2HXX3"/>
<evidence type="ECO:0000256" key="2">
    <source>
        <dbReference type="ARBA" id="ARBA00022801"/>
    </source>
</evidence>
<name>A0A0S2HXX3_9BACT</name>
<organism evidence="4 5">
    <name type="scientific">Salinivirga cyanobacteriivorans</name>
    <dbReference type="NCBI Taxonomy" id="1307839"/>
    <lineage>
        <taxon>Bacteria</taxon>
        <taxon>Pseudomonadati</taxon>
        <taxon>Bacteroidota</taxon>
        <taxon>Bacteroidia</taxon>
        <taxon>Bacteroidales</taxon>
        <taxon>Salinivirgaceae</taxon>
        <taxon>Salinivirga</taxon>
    </lineage>
</organism>
<proteinExistence type="predicted"/>
<dbReference type="EMBL" id="CP013118">
    <property type="protein sequence ID" value="ALO14837.1"/>
    <property type="molecule type" value="Genomic_DNA"/>
</dbReference>